<dbReference type="CDD" id="cd03784">
    <property type="entry name" value="GT1_Gtf-like"/>
    <property type="match status" value="1"/>
</dbReference>
<protein>
    <submittedName>
        <fullName evidence="6">Uncharacterized protein</fullName>
    </submittedName>
</protein>
<feature type="domain" description="Glycosyltransferase family 28 N-terminal" evidence="4">
    <location>
        <begin position="98"/>
        <end position="259"/>
    </location>
</feature>
<dbReference type="VEuPathDB" id="FungiDB:PV08_07440"/>
<dbReference type="FunFam" id="3.40.50.2000:FF:000009">
    <property type="entry name" value="Sterol 3-beta-glucosyltransferase UGT80A2"/>
    <property type="match status" value="1"/>
</dbReference>
<evidence type="ECO:0000256" key="2">
    <source>
        <dbReference type="ARBA" id="ARBA00023098"/>
    </source>
</evidence>
<dbReference type="InterPro" id="IPR002213">
    <property type="entry name" value="UDP_glucos_trans"/>
</dbReference>
<dbReference type="PANTHER" id="PTHR48050">
    <property type="entry name" value="STEROL 3-BETA-GLUCOSYLTRANSFERASE"/>
    <property type="match status" value="1"/>
</dbReference>
<dbReference type="GO" id="GO:0016906">
    <property type="term" value="F:sterol 3-beta-glucosyltransferase activity"/>
    <property type="evidence" value="ECO:0007669"/>
    <property type="project" value="UniProtKB-ARBA"/>
</dbReference>
<keyword evidence="7" id="KW-1185">Reference proteome</keyword>
<feature type="region of interest" description="Disordered" evidence="3">
    <location>
        <begin position="672"/>
        <end position="693"/>
    </location>
</feature>
<feature type="domain" description="Erythromycin biosynthesis protein CIII-like C-terminal" evidence="5">
    <location>
        <begin position="430"/>
        <end position="537"/>
    </location>
</feature>
<dbReference type="InterPro" id="IPR010610">
    <property type="entry name" value="EryCIII-like_C"/>
</dbReference>
<feature type="region of interest" description="Disordered" evidence="3">
    <location>
        <begin position="1"/>
        <end position="31"/>
    </location>
</feature>
<evidence type="ECO:0000313" key="7">
    <source>
        <dbReference type="Proteomes" id="UP000053328"/>
    </source>
</evidence>
<dbReference type="Pfam" id="PF03033">
    <property type="entry name" value="Glyco_transf_28"/>
    <property type="match status" value="1"/>
</dbReference>
<dbReference type="AlphaFoldDB" id="A0A0D1YI91"/>
<proteinExistence type="predicted"/>
<dbReference type="HOGENOM" id="CLU_000537_1_2_1"/>
<dbReference type="Gene3D" id="3.40.50.2000">
    <property type="entry name" value="Glycogen Phosphorylase B"/>
    <property type="match status" value="2"/>
</dbReference>
<name>A0A0D1YI91_9EURO</name>
<feature type="compositionally biased region" description="Basic and acidic residues" evidence="3">
    <location>
        <begin position="1"/>
        <end position="14"/>
    </location>
</feature>
<dbReference type="GO" id="GO:0006629">
    <property type="term" value="P:lipid metabolic process"/>
    <property type="evidence" value="ECO:0007669"/>
    <property type="project" value="UniProtKB-KW"/>
</dbReference>
<dbReference type="InterPro" id="IPR004276">
    <property type="entry name" value="GlycoTrans_28_N"/>
</dbReference>
<dbReference type="Pfam" id="PF06722">
    <property type="entry name" value="EryCIII-like_C"/>
    <property type="match status" value="1"/>
</dbReference>
<accession>A0A0D1YI91</accession>
<dbReference type="GO" id="GO:0005975">
    <property type="term" value="P:carbohydrate metabolic process"/>
    <property type="evidence" value="ECO:0007669"/>
    <property type="project" value="InterPro"/>
</dbReference>
<dbReference type="GeneID" id="27334523"/>
<evidence type="ECO:0000256" key="1">
    <source>
        <dbReference type="ARBA" id="ARBA00022679"/>
    </source>
</evidence>
<evidence type="ECO:0000256" key="3">
    <source>
        <dbReference type="SAM" id="MobiDB-lite"/>
    </source>
</evidence>
<dbReference type="OrthoDB" id="4119059at2759"/>
<evidence type="ECO:0000259" key="4">
    <source>
        <dbReference type="Pfam" id="PF03033"/>
    </source>
</evidence>
<keyword evidence="2" id="KW-0443">Lipid metabolism</keyword>
<dbReference type="Proteomes" id="UP000053328">
    <property type="component" value="Unassembled WGS sequence"/>
</dbReference>
<reference evidence="6 7" key="1">
    <citation type="submission" date="2015-01" db="EMBL/GenBank/DDBJ databases">
        <title>The Genome Sequence of Exophiala spinifera CBS89968.</title>
        <authorList>
            <consortium name="The Broad Institute Genomics Platform"/>
            <person name="Cuomo C."/>
            <person name="de Hoog S."/>
            <person name="Gorbushina A."/>
            <person name="Stielow B."/>
            <person name="Teixiera M."/>
            <person name="Abouelleil A."/>
            <person name="Chapman S.B."/>
            <person name="Priest M."/>
            <person name="Young S.K."/>
            <person name="Wortman J."/>
            <person name="Nusbaum C."/>
            <person name="Birren B."/>
        </authorList>
    </citation>
    <scope>NUCLEOTIDE SEQUENCE [LARGE SCALE GENOMIC DNA]</scope>
    <source>
        <strain evidence="6 7">CBS 89968</strain>
    </source>
</reference>
<evidence type="ECO:0000259" key="5">
    <source>
        <dbReference type="Pfam" id="PF06722"/>
    </source>
</evidence>
<dbReference type="STRING" id="91928.A0A0D1YI91"/>
<keyword evidence="1" id="KW-0808">Transferase</keyword>
<dbReference type="SUPFAM" id="SSF53756">
    <property type="entry name" value="UDP-Glycosyltransferase/glycogen phosphorylase"/>
    <property type="match status" value="1"/>
</dbReference>
<dbReference type="RefSeq" id="XP_016234872.1">
    <property type="nucleotide sequence ID" value="XM_016381770.1"/>
</dbReference>
<gene>
    <name evidence="6" type="ORF">PV08_07440</name>
</gene>
<organism evidence="6 7">
    <name type="scientific">Exophiala spinifera</name>
    <dbReference type="NCBI Taxonomy" id="91928"/>
    <lineage>
        <taxon>Eukaryota</taxon>
        <taxon>Fungi</taxon>
        <taxon>Dikarya</taxon>
        <taxon>Ascomycota</taxon>
        <taxon>Pezizomycotina</taxon>
        <taxon>Eurotiomycetes</taxon>
        <taxon>Chaetothyriomycetidae</taxon>
        <taxon>Chaetothyriales</taxon>
        <taxon>Herpotrichiellaceae</taxon>
        <taxon>Exophiala</taxon>
    </lineage>
</organism>
<dbReference type="InterPro" id="IPR050426">
    <property type="entry name" value="Glycosyltransferase_28"/>
</dbReference>
<dbReference type="PANTHER" id="PTHR48050:SF13">
    <property type="entry name" value="STEROL 3-BETA-GLUCOSYLTRANSFERASE UGT80A2"/>
    <property type="match status" value="1"/>
</dbReference>
<dbReference type="EMBL" id="KN847496">
    <property type="protein sequence ID" value="KIW14656.1"/>
    <property type="molecule type" value="Genomic_DNA"/>
</dbReference>
<sequence>MGKLREVQAFEKSKASPSSHPSVDPAYDSDTSTQHLREVVMHKLSFSSDFTLNLDMIKGLDELSRGIEASSFTTASENTRTTTLPSYQSNQPVPPLNIVMQVVGSQGDIQPFVTLGLALQKEGHRVRIATHPDFQAYVQGCGLDYFNIGGNPAGMMAYMVKSPGLFPTLGSVLEGEVRRRRHEVRDMMTACWKSCFEPLEAGKSASTNTRARALSDALPFVADVIIANPPSFAHIHCAEKLGIPIHMVFTMPWSPTREYSHPLANLKSTKLDAKVVNLLSYFLVDAMIWQGLGDVINRFRCETLGLEAIHPSQAPGLIHRFGIPHTYCWSPSLIPKPMDWAQNVTVPGFLFSTQAKAYSPPQALLDFLDAKPAPVYIGFGSIVVDDPERLTALIFEAVRQAGVRAIVSGGWAGVGATGHSLQSHDDVRDVLLISSCPHDYLFPRVSAVVHHGGAGTTAAGLAAGRPTVIVPFFGDQPFWGKMVHDYGAGPPPIPFGELTAEKLAARIATAATSPVMARCADHLAERIRTEDGPQGAVANFHNNLPPSMYDGGNLYAGQVAVWRHGSLSRKLGVDVTLSALAATVLRKEKLLDWKDLQLNQTCEYNIGQLGPYEPVLGAVGAVRDLLYDALRGMGEILFDVVRVPYVGTQMIRQSRKNARMVEMESRLILQGGDHNAAERGNHGGPSKADEGAPLLRKATQDSWREGSTTKKTGFVGEGAVKGTLRIGKAAARAPGAFTLAMARGAHNVPRLWGDTTVRTQRQVTGISSGVKEGVKEFVFGVSDGITGLVMQPARGLMDDGLVGLAHGTAKGILGLPIKWYAAASGIVGYPLKGIDVEVTEALRGDRGMKAIRQSRVQQGELAWIQASDSTKDAVIETWKSLTLRAQSTKYD</sequence>
<evidence type="ECO:0000313" key="6">
    <source>
        <dbReference type="EMBL" id="KIW14656.1"/>
    </source>
</evidence>